<dbReference type="Gene3D" id="1.10.10.60">
    <property type="entry name" value="Homeodomain-like"/>
    <property type="match status" value="1"/>
</dbReference>
<dbReference type="RefSeq" id="WP_197532497.1">
    <property type="nucleotide sequence ID" value="NZ_SJPP01000001.1"/>
</dbReference>
<keyword evidence="2" id="KW-1185">Reference proteome</keyword>
<dbReference type="EMBL" id="SJPP01000001">
    <property type="protein sequence ID" value="TWU14533.1"/>
    <property type="molecule type" value="Genomic_DNA"/>
</dbReference>
<reference evidence="1 2" key="1">
    <citation type="submission" date="2019-02" db="EMBL/GenBank/DDBJ databases">
        <title>Deep-cultivation of Planctomycetes and their phenomic and genomic characterization uncovers novel biology.</title>
        <authorList>
            <person name="Wiegand S."/>
            <person name="Jogler M."/>
            <person name="Boedeker C."/>
            <person name="Pinto D."/>
            <person name="Vollmers J."/>
            <person name="Rivas-Marin E."/>
            <person name="Kohn T."/>
            <person name="Peeters S.H."/>
            <person name="Heuer A."/>
            <person name="Rast P."/>
            <person name="Oberbeckmann S."/>
            <person name="Bunk B."/>
            <person name="Jeske O."/>
            <person name="Meyerdierks A."/>
            <person name="Storesund J.E."/>
            <person name="Kallscheuer N."/>
            <person name="Luecker S."/>
            <person name="Lage O.M."/>
            <person name="Pohl T."/>
            <person name="Merkel B.J."/>
            <person name="Hornburger P."/>
            <person name="Mueller R.-W."/>
            <person name="Bruemmer F."/>
            <person name="Labrenz M."/>
            <person name="Spormann A.M."/>
            <person name="Op Den Camp H."/>
            <person name="Overmann J."/>
            <person name="Amann R."/>
            <person name="Jetten M.S.M."/>
            <person name="Mascher T."/>
            <person name="Medema M.H."/>
            <person name="Devos D.P."/>
            <person name="Kaster A.-K."/>
            <person name="Ovreas L."/>
            <person name="Rohde M."/>
            <person name="Galperin M.Y."/>
            <person name="Jogler C."/>
        </authorList>
    </citation>
    <scope>NUCLEOTIDE SEQUENCE [LARGE SCALE GENOMIC DNA]</scope>
    <source>
        <strain evidence="1 2">CA54</strain>
    </source>
</reference>
<protein>
    <recommendedName>
        <fullName evidence="3">Helix-turn-helix domain of resolvase</fullName>
    </recommendedName>
</protein>
<gene>
    <name evidence="1" type="ORF">CA54_34000</name>
</gene>
<sequence>MTPEERQAIVDDIRRLHQDGDSVAEIAQKLYLAEPTVQHAIERGKLPEPQPSTPE</sequence>
<evidence type="ECO:0000313" key="1">
    <source>
        <dbReference type="EMBL" id="TWU14533.1"/>
    </source>
</evidence>
<accession>A0A5C6BQQ4</accession>
<evidence type="ECO:0000313" key="2">
    <source>
        <dbReference type="Proteomes" id="UP000320735"/>
    </source>
</evidence>
<name>A0A5C6BQQ4_9PLAN</name>
<dbReference type="Proteomes" id="UP000320735">
    <property type="component" value="Unassembled WGS sequence"/>
</dbReference>
<dbReference type="AlphaFoldDB" id="A0A5C6BQQ4"/>
<organism evidence="1 2">
    <name type="scientific">Symmachiella macrocystis</name>
    <dbReference type="NCBI Taxonomy" id="2527985"/>
    <lineage>
        <taxon>Bacteria</taxon>
        <taxon>Pseudomonadati</taxon>
        <taxon>Planctomycetota</taxon>
        <taxon>Planctomycetia</taxon>
        <taxon>Planctomycetales</taxon>
        <taxon>Planctomycetaceae</taxon>
        <taxon>Symmachiella</taxon>
    </lineage>
</organism>
<evidence type="ECO:0008006" key="3">
    <source>
        <dbReference type="Google" id="ProtNLM"/>
    </source>
</evidence>
<comment type="caution">
    <text evidence="1">The sequence shown here is derived from an EMBL/GenBank/DDBJ whole genome shotgun (WGS) entry which is preliminary data.</text>
</comment>
<proteinExistence type="predicted"/>